<feature type="non-terminal residue" evidence="1">
    <location>
        <position position="1"/>
    </location>
</feature>
<feature type="non-terminal residue" evidence="1">
    <location>
        <position position="37"/>
    </location>
</feature>
<protein>
    <submittedName>
        <fullName evidence="1">Uncharacterized protein</fullName>
    </submittedName>
</protein>
<organism evidence="1">
    <name type="scientific">marine metagenome</name>
    <dbReference type="NCBI Taxonomy" id="408172"/>
    <lineage>
        <taxon>unclassified sequences</taxon>
        <taxon>metagenomes</taxon>
        <taxon>ecological metagenomes</taxon>
    </lineage>
</organism>
<sequence length="37" mass="4150">SAVATAFSRYGARLVRLGGFVAGYRLFWWPVELVYAV</sequence>
<name>A0A382TJ58_9ZZZZ</name>
<reference evidence="1" key="1">
    <citation type="submission" date="2018-05" db="EMBL/GenBank/DDBJ databases">
        <authorList>
            <person name="Lanie J.A."/>
            <person name="Ng W.-L."/>
            <person name="Kazmierczak K.M."/>
            <person name="Andrzejewski T.M."/>
            <person name="Davidsen T.M."/>
            <person name="Wayne K.J."/>
            <person name="Tettelin H."/>
            <person name="Glass J.I."/>
            <person name="Rusch D."/>
            <person name="Podicherti R."/>
            <person name="Tsui H.-C.T."/>
            <person name="Winkler M.E."/>
        </authorList>
    </citation>
    <scope>NUCLEOTIDE SEQUENCE</scope>
</reference>
<accession>A0A382TJ58</accession>
<dbReference type="EMBL" id="UINC01136819">
    <property type="protein sequence ID" value="SVD21815.1"/>
    <property type="molecule type" value="Genomic_DNA"/>
</dbReference>
<dbReference type="AlphaFoldDB" id="A0A382TJ58"/>
<gene>
    <name evidence="1" type="ORF">METZ01_LOCUS374669</name>
</gene>
<evidence type="ECO:0000313" key="1">
    <source>
        <dbReference type="EMBL" id="SVD21815.1"/>
    </source>
</evidence>
<proteinExistence type="predicted"/>